<evidence type="ECO:0008006" key="3">
    <source>
        <dbReference type="Google" id="ProtNLM"/>
    </source>
</evidence>
<dbReference type="EMBL" id="BHXQ01000001">
    <property type="protein sequence ID" value="GCC50595.1"/>
    <property type="molecule type" value="Genomic_DNA"/>
</dbReference>
<dbReference type="InterPro" id="IPR011330">
    <property type="entry name" value="Glyco_hydro/deAcase_b/a-brl"/>
</dbReference>
<dbReference type="Proteomes" id="UP000288227">
    <property type="component" value="Unassembled WGS sequence"/>
</dbReference>
<gene>
    <name evidence="1" type="ORF">SanaruYs_08100</name>
</gene>
<sequence>MEFIKENIKNVLGWRTKRKIVVFSVDDYGNVRLASPTARRKLDEAGLKIQNRFDALDSLENREDLEQLFDALTSVKDKNNRNAVFTPFSMSCNIDFDTMKAENYQRYVPELLTTTFQKVSAEDPKQYEGTWSLVKQGIESRIFIPQYHGREHLNLKVFEEKLKKRDAELITCLENKSYTSISNSGYTSISYTAAFDFDDVKENDKLQEIAQDGLACFEKVYGYKSVHFNAPGGRESSIIHKCLLDKGIKYIDAPWIKREHTGHGKYKTIIYHTGKKNKLGQLIIVRNVVFEPTDNRGFDWVNHTLRQIDVAFSWNKPAVISSHRVNFCGHIDPANRSNGISALRILLKEIVKRWPDVEFREAHELGRLIA</sequence>
<name>A0A401U6T0_9BACT</name>
<proteinExistence type="predicted"/>
<dbReference type="AlphaFoldDB" id="A0A401U6T0"/>
<organism evidence="1 2">
    <name type="scientific">Chryseotalea sanaruensis</name>
    <dbReference type="NCBI Taxonomy" id="2482724"/>
    <lineage>
        <taxon>Bacteria</taxon>
        <taxon>Pseudomonadati</taxon>
        <taxon>Bacteroidota</taxon>
        <taxon>Cytophagia</taxon>
        <taxon>Cytophagales</taxon>
        <taxon>Chryseotaleaceae</taxon>
        <taxon>Chryseotalea</taxon>
    </lineage>
</organism>
<comment type="caution">
    <text evidence="1">The sequence shown here is derived from an EMBL/GenBank/DDBJ whole genome shotgun (WGS) entry which is preliminary data.</text>
</comment>
<accession>A0A401U6T0</accession>
<reference evidence="1 2" key="1">
    <citation type="submission" date="2018-11" db="EMBL/GenBank/DDBJ databases">
        <title>Chryseotalea sanarue gen. nov., sp., nov., a member of the family Cytophagaceae, isolated from a brackish lake in Hamamatsu Japan.</title>
        <authorList>
            <person name="Maejima Y."/>
            <person name="Iino T."/>
            <person name="Muraguchi Y."/>
            <person name="Fukuda K."/>
            <person name="Ohkuma M."/>
            <person name="Moriuchi R."/>
            <person name="Dohra H."/>
            <person name="Kimbara K."/>
            <person name="Shintani M."/>
        </authorList>
    </citation>
    <scope>NUCLEOTIDE SEQUENCE [LARGE SCALE GENOMIC DNA]</scope>
    <source>
        <strain evidence="1 2">Ys</strain>
    </source>
</reference>
<evidence type="ECO:0000313" key="1">
    <source>
        <dbReference type="EMBL" id="GCC50595.1"/>
    </source>
</evidence>
<dbReference type="SUPFAM" id="SSF88713">
    <property type="entry name" value="Glycoside hydrolase/deacetylase"/>
    <property type="match status" value="1"/>
</dbReference>
<keyword evidence="2" id="KW-1185">Reference proteome</keyword>
<dbReference type="GO" id="GO:0005975">
    <property type="term" value="P:carbohydrate metabolic process"/>
    <property type="evidence" value="ECO:0007669"/>
    <property type="project" value="InterPro"/>
</dbReference>
<protein>
    <recommendedName>
        <fullName evidence="3">Polysaccharide (De)acetylase</fullName>
    </recommendedName>
</protein>
<evidence type="ECO:0000313" key="2">
    <source>
        <dbReference type="Proteomes" id="UP000288227"/>
    </source>
</evidence>